<feature type="transmembrane region" description="Helical" evidence="2">
    <location>
        <begin position="101"/>
        <end position="118"/>
    </location>
</feature>
<feature type="transmembrane region" description="Helical" evidence="2">
    <location>
        <begin position="208"/>
        <end position="228"/>
    </location>
</feature>
<evidence type="ECO:0000256" key="1">
    <source>
        <dbReference type="SAM" id="MobiDB-lite"/>
    </source>
</evidence>
<name>A0ABR8L061_9ACTN</name>
<dbReference type="EMBL" id="JACXRZ010000009">
    <property type="protein sequence ID" value="MBD3144352.1"/>
    <property type="molecule type" value="Genomic_DNA"/>
</dbReference>
<comment type="caution">
    <text evidence="3">The sequence shown here is derived from an EMBL/GenBank/DDBJ whole genome shotgun (WGS) entry which is preliminary data.</text>
</comment>
<keyword evidence="2" id="KW-0812">Transmembrane</keyword>
<proteinExistence type="predicted"/>
<keyword evidence="4" id="KW-1185">Reference proteome</keyword>
<feature type="transmembrane region" description="Helical" evidence="2">
    <location>
        <begin position="175"/>
        <end position="196"/>
    </location>
</feature>
<evidence type="ECO:0000313" key="3">
    <source>
        <dbReference type="EMBL" id="MBD3144352.1"/>
    </source>
</evidence>
<feature type="transmembrane region" description="Helical" evidence="2">
    <location>
        <begin position="124"/>
        <end position="143"/>
    </location>
</feature>
<feature type="transmembrane region" description="Helical" evidence="2">
    <location>
        <begin position="150"/>
        <end position="169"/>
    </location>
</feature>
<evidence type="ECO:0000256" key="2">
    <source>
        <dbReference type="SAM" id="Phobius"/>
    </source>
</evidence>
<organism evidence="3 4">
    <name type="scientific">Microbispora bryophytorum subsp. camponoti</name>
    <dbReference type="NCBI Taxonomy" id="1677852"/>
    <lineage>
        <taxon>Bacteria</taxon>
        <taxon>Bacillati</taxon>
        <taxon>Actinomycetota</taxon>
        <taxon>Actinomycetes</taxon>
        <taxon>Streptosporangiales</taxon>
        <taxon>Streptosporangiaceae</taxon>
        <taxon>Microbispora</taxon>
    </lineage>
</organism>
<feature type="transmembrane region" description="Helical" evidence="2">
    <location>
        <begin position="53"/>
        <end position="72"/>
    </location>
</feature>
<protein>
    <submittedName>
        <fullName evidence="3">Uncharacterized protein</fullName>
    </submittedName>
</protein>
<feature type="region of interest" description="Disordered" evidence="1">
    <location>
        <begin position="305"/>
        <end position="324"/>
    </location>
</feature>
<dbReference type="RefSeq" id="WP_191051911.1">
    <property type="nucleotide sequence ID" value="NZ_JACXRZ010000009.1"/>
</dbReference>
<sequence>MFRQHVGPIVAGVYLAAAAVAGVLAAVTGDLGPLWTVVLWHAPGENAFTEPSTAAVLAAVGLFAILALKTWMLRQVLAFPPRAAPPGGTRAGARVVWARRALYLAVAFHVAGRIPAALLPGDLAVVLALLLWSAQTVSFALVLSGRRMRMCVLAAALAASAATAATAFYGEIHPLLPPTFFYVLWVPVLAWQVLVLTAQRRDGRWSRATLRAGLVAACLTLVSPYPGAGLEWVLGRSPELPAEGLVVFLVVWLARSAHELAGPGTVPEGLGPEELGPPRRLPRPILLAVVLLPFLALVAPEAAPPPAAYSWQPEPPRTGNGQAAETEDYDDYVAEANARCRDPWPRARARRQGTAAYFLFEGGGYGVYDPDDTTEGEDPYAAMGDGFLGAAGSSAVVMTYGENEPMCLTVKAFGSAPPLRLKGWEQVAEVGVVSRSGRLEVPSYADGGDEGAGARLPNLAVRGPGRYRMRVYARGIEGTVEEHLVVVFPGRSVTKVVYR</sequence>
<accession>A0ABR8L061</accession>
<keyword evidence="2" id="KW-0472">Membrane</keyword>
<evidence type="ECO:0000313" key="4">
    <source>
        <dbReference type="Proteomes" id="UP000653231"/>
    </source>
</evidence>
<keyword evidence="2" id="KW-1133">Transmembrane helix</keyword>
<dbReference type="Proteomes" id="UP000653231">
    <property type="component" value="Unassembled WGS sequence"/>
</dbReference>
<gene>
    <name evidence="3" type="ORF">IEQ31_14290</name>
</gene>
<reference evidence="3 4" key="1">
    <citation type="submission" date="2020-09" db="EMBL/GenBank/DDBJ databases">
        <title>Actinomycete isolated from the Camponotus japonicus Mayr.</title>
        <authorList>
            <person name="Gong X."/>
        </authorList>
    </citation>
    <scope>NUCLEOTIDE SEQUENCE [LARGE SCALE GENOMIC DNA]</scope>
    <source>
        <strain evidence="3 4">2C-HV3</strain>
    </source>
</reference>